<reference evidence="3 4" key="1">
    <citation type="submission" date="2017-09" db="EMBL/GenBank/DDBJ databases">
        <authorList>
            <person name="Ehlers B."/>
            <person name="Leendertz F.H."/>
        </authorList>
    </citation>
    <scope>NUCLEOTIDE SEQUENCE [LARGE SCALE GENOMIC DNA]</scope>
    <source>
        <strain evidence="3 4">Nm42</strain>
    </source>
</reference>
<gene>
    <name evidence="3" type="ORF">SAMN06297164_0896</name>
</gene>
<sequence>MLNWMQSFGEVKRIGIECTGTYGAGLLRYLQQFDVEILEVTSPDKMDRRRRGKNDTIDAENAAHAAFAGIRTVTPKTRNGMVESLRVLKMCRKTAIAARRIALQMIQMNIIFAPESIREPLRAMTRMQLIRTLVTWRPDLGRYRNISTAYKIALKSLARRYLELHDEIADLDVMISAIVDELAPDLIAGKAIGYESAAQLLITAGDNPDRLKSEASFAALCGVNPIPASSGKVNRHRLNRGGDRAANSALHIIAIGRLRTDNKTKEYVDKRLTQGHTKLEPLRCLKRYIAREVYYILKKRNNLINSIQIAA</sequence>
<feature type="domain" description="Transposase IS116/IS110/IS902 C-terminal" evidence="2">
    <location>
        <begin position="191"/>
        <end position="268"/>
    </location>
</feature>
<proteinExistence type="predicted"/>
<dbReference type="GO" id="GO:0006313">
    <property type="term" value="P:DNA transposition"/>
    <property type="evidence" value="ECO:0007669"/>
    <property type="project" value="InterPro"/>
</dbReference>
<dbReference type="InterPro" id="IPR003346">
    <property type="entry name" value="Transposase_20"/>
</dbReference>
<organism evidence="3 4">
    <name type="scientific">Nitrosomonas ureae</name>
    <dbReference type="NCBI Taxonomy" id="44577"/>
    <lineage>
        <taxon>Bacteria</taxon>
        <taxon>Pseudomonadati</taxon>
        <taxon>Pseudomonadota</taxon>
        <taxon>Betaproteobacteria</taxon>
        <taxon>Nitrosomonadales</taxon>
        <taxon>Nitrosomonadaceae</taxon>
        <taxon>Nitrosomonas</taxon>
    </lineage>
</organism>
<dbReference type="NCBIfam" id="NF033542">
    <property type="entry name" value="transpos_IS110"/>
    <property type="match status" value="1"/>
</dbReference>
<dbReference type="InterPro" id="IPR002525">
    <property type="entry name" value="Transp_IS110-like_N"/>
</dbReference>
<dbReference type="AlphaFoldDB" id="A0A286A509"/>
<dbReference type="Pfam" id="PF01548">
    <property type="entry name" value="DEDD_Tnp_IS110"/>
    <property type="match status" value="1"/>
</dbReference>
<protein>
    <submittedName>
        <fullName evidence="3">Transposase</fullName>
    </submittedName>
</protein>
<dbReference type="GO" id="GO:0004803">
    <property type="term" value="F:transposase activity"/>
    <property type="evidence" value="ECO:0007669"/>
    <property type="project" value="InterPro"/>
</dbReference>
<evidence type="ECO:0000313" key="4">
    <source>
        <dbReference type="Proteomes" id="UP000219335"/>
    </source>
</evidence>
<dbReference type="InterPro" id="IPR047650">
    <property type="entry name" value="Transpos_IS110"/>
</dbReference>
<name>A0A286A509_9PROT</name>
<dbReference type="GO" id="GO:0003677">
    <property type="term" value="F:DNA binding"/>
    <property type="evidence" value="ECO:0007669"/>
    <property type="project" value="InterPro"/>
</dbReference>
<accession>A0A286A509</accession>
<dbReference type="PANTHER" id="PTHR33055">
    <property type="entry name" value="TRANSPOSASE FOR INSERTION SEQUENCE ELEMENT IS1111A"/>
    <property type="match status" value="1"/>
</dbReference>
<dbReference type="Pfam" id="PF02371">
    <property type="entry name" value="Transposase_20"/>
    <property type="match status" value="1"/>
</dbReference>
<evidence type="ECO:0000259" key="1">
    <source>
        <dbReference type="Pfam" id="PF01548"/>
    </source>
</evidence>
<dbReference type="PANTHER" id="PTHR33055:SF16">
    <property type="entry name" value="TRANSPOSASE FOR INSERTION SEQUENCE ELEMENT IS1547"/>
    <property type="match status" value="1"/>
</dbReference>
<evidence type="ECO:0000313" key="3">
    <source>
        <dbReference type="EMBL" id="SOD16940.1"/>
    </source>
</evidence>
<dbReference type="EMBL" id="OCMU01000001">
    <property type="protein sequence ID" value="SOD16940.1"/>
    <property type="molecule type" value="Genomic_DNA"/>
</dbReference>
<evidence type="ECO:0000259" key="2">
    <source>
        <dbReference type="Pfam" id="PF02371"/>
    </source>
</evidence>
<dbReference type="Proteomes" id="UP000219335">
    <property type="component" value="Unassembled WGS sequence"/>
</dbReference>
<feature type="domain" description="Transposase IS110-like N-terminal" evidence="1">
    <location>
        <begin position="2"/>
        <end position="100"/>
    </location>
</feature>